<name>X1UNZ3_9ZZZZ</name>
<sequence>TDLWAYDDLTHMQRVQEERAKSSEFTEASHHLRSLI</sequence>
<dbReference type="AlphaFoldDB" id="X1UNZ3"/>
<evidence type="ECO:0000313" key="1">
    <source>
        <dbReference type="EMBL" id="GAJ19198.1"/>
    </source>
</evidence>
<reference evidence="1" key="1">
    <citation type="journal article" date="2014" name="Front. Microbiol.">
        <title>High frequency of phylogenetically diverse reductive dehalogenase-homologous genes in deep subseafloor sedimentary metagenomes.</title>
        <authorList>
            <person name="Kawai M."/>
            <person name="Futagami T."/>
            <person name="Toyoda A."/>
            <person name="Takaki Y."/>
            <person name="Nishi S."/>
            <person name="Hori S."/>
            <person name="Arai W."/>
            <person name="Tsubouchi T."/>
            <person name="Morono Y."/>
            <person name="Uchiyama I."/>
            <person name="Ito T."/>
            <person name="Fujiyama A."/>
            <person name="Inagaki F."/>
            <person name="Takami H."/>
        </authorList>
    </citation>
    <scope>NUCLEOTIDE SEQUENCE</scope>
    <source>
        <strain evidence="1">Expedition CK06-06</strain>
    </source>
</reference>
<protein>
    <submittedName>
        <fullName evidence="1">Uncharacterized protein</fullName>
    </submittedName>
</protein>
<dbReference type="EMBL" id="BARW01043322">
    <property type="protein sequence ID" value="GAJ19198.1"/>
    <property type="molecule type" value="Genomic_DNA"/>
</dbReference>
<feature type="non-terminal residue" evidence="1">
    <location>
        <position position="1"/>
    </location>
</feature>
<accession>X1UNZ3</accession>
<organism evidence="1">
    <name type="scientific">marine sediment metagenome</name>
    <dbReference type="NCBI Taxonomy" id="412755"/>
    <lineage>
        <taxon>unclassified sequences</taxon>
        <taxon>metagenomes</taxon>
        <taxon>ecological metagenomes</taxon>
    </lineage>
</organism>
<proteinExistence type="predicted"/>
<feature type="non-terminal residue" evidence="1">
    <location>
        <position position="36"/>
    </location>
</feature>
<gene>
    <name evidence="1" type="ORF">S12H4_63542</name>
</gene>
<comment type="caution">
    <text evidence="1">The sequence shown here is derived from an EMBL/GenBank/DDBJ whole genome shotgun (WGS) entry which is preliminary data.</text>
</comment>